<name>A0A0D0AXK6_9AGAM</name>
<evidence type="ECO:0000256" key="4">
    <source>
        <dbReference type="ARBA" id="ARBA00022679"/>
    </source>
</evidence>
<proteinExistence type="inferred from homology"/>
<evidence type="ECO:0000259" key="8">
    <source>
        <dbReference type="Pfam" id="PF01728"/>
    </source>
</evidence>
<dbReference type="OrthoDB" id="20105at2759"/>
<dbReference type="GO" id="GO:0008650">
    <property type="term" value="F:rRNA (uridine-2'-O-)-methyltransferase activity"/>
    <property type="evidence" value="ECO:0007669"/>
    <property type="project" value="TreeGrafter"/>
</dbReference>
<feature type="active site" description="Proton acceptor" evidence="7">
    <location>
        <position position="224"/>
    </location>
</feature>
<keyword evidence="3" id="KW-0489">Methyltransferase</keyword>
<evidence type="ECO:0000256" key="6">
    <source>
        <dbReference type="ARBA" id="ARBA00041184"/>
    </source>
</evidence>
<sequence>MSFRPTLPLHKKSSTAWLARQSRDPFVKARLSSPSSYRSRAAYKLIELNDKWGHFLSRSSVRSVVDLGAAPGGWSQVVAEKFGWTLDAADNTDDYGMREEVKVQTRGSWSTEPMNKTAGRGKIVALDLLPMVPIPGVQTLQMDFLAPGSARVVRDALKNSHNPEGTADIVLSDMAANFSGSKIRDSQMSLDICHAVLDFAKGALTVRTVDERGKASSGGILLLKHFAHPLLQEFRKEHLEPNFHLVHYIKPESSRADSAEGYWLCRGWLGRT</sequence>
<dbReference type="InterPro" id="IPR029063">
    <property type="entry name" value="SAM-dependent_MTases_sf"/>
</dbReference>
<comment type="similarity">
    <text evidence="1">Belongs to the class I-like SAM-binding methyltransferase superfamily. RNA methyltransferase RlmE family.</text>
</comment>
<dbReference type="Proteomes" id="UP000054485">
    <property type="component" value="Unassembled WGS sequence"/>
</dbReference>
<dbReference type="InParanoid" id="A0A0D0AXK6"/>
<dbReference type="InterPro" id="IPR050082">
    <property type="entry name" value="RNA_methyltr_RlmE"/>
</dbReference>
<dbReference type="PANTHER" id="PTHR10920">
    <property type="entry name" value="RIBOSOMAL RNA METHYLTRANSFERASE"/>
    <property type="match status" value="1"/>
</dbReference>
<evidence type="ECO:0000256" key="3">
    <source>
        <dbReference type="ARBA" id="ARBA00022603"/>
    </source>
</evidence>
<dbReference type="HOGENOM" id="CLU_009422_4_0_1"/>
<dbReference type="AlphaFoldDB" id="A0A0D0AXK6"/>
<dbReference type="Gene3D" id="3.40.50.150">
    <property type="entry name" value="Vaccinia Virus protein VP39"/>
    <property type="match status" value="1"/>
</dbReference>
<dbReference type="PIRSF" id="PIRSF005461">
    <property type="entry name" value="23S_rRNA_mtase"/>
    <property type="match status" value="1"/>
</dbReference>
<evidence type="ECO:0000313" key="9">
    <source>
        <dbReference type="EMBL" id="KIK39117.1"/>
    </source>
</evidence>
<dbReference type="GO" id="GO:0005739">
    <property type="term" value="C:mitochondrion"/>
    <property type="evidence" value="ECO:0007669"/>
    <property type="project" value="TreeGrafter"/>
</dbReference>
<dbReference type="InterPro" id="IPR002877">
    <property type="entry name" value="RNA_MeTrfase_FtsJ_dom"/>
</dbReference>
<evidence type="ECO:0000256" key="7">
    <source>
        <dbReference type="PIRSR" id="PIRSR005461-1"/>
    </source>
</evidence>
<evidence type="ECO:0000256" key="5">
    <source>
        <dbReference type="ARBA" id="ARBA00022691"/>
    </source>
</evidence>
<dbReference type="EMBL" id="KN835358">
    <property type="protein sequence ID" value="KIK39117.1"/>
    <property type="molecule type" value="Genomic_DNA"/>
</dbReference>
<reference evidence="9 10" key="1">
    <citation type="submission" date="2014-04" db="EMBL/GenBank/DDBJ databases">
        <authorList>
            <consortium name="DOE Joint Genome Institute"/>
            <person name="Kuo A."/>
            <person name="Ruytinx J."/>
            <person name="Rineau F."/>
            <person name="Colpaert J."/>
            <person name="Kohler A."/>
            <person name="Nagy L.G."/>
            <person name="Floudas D."/>
            <person name="Copeland A."/>
            <person name="Barry K.W."/>
            <person name="Cichocki N."/>
            <person name="Veneault-Fourrey C."/>
            <person name="LaButti K."/>
            <person name="Lindquist E.A."/>
            <person name="Lipzen A."/>
            <person name="Lundell T."/>
            <person name="Morin E."/>
            <person name="Murat C."/>
            <person name="Sun H."/>
            <person name="Tunlid A."/>
            <person name="Henrissat B."/>
            <person name="Grigoriev I.V."/>
            <person name="Hibbett D.S."/>
            <person name="Martin F."/>
            <person name="Nordberg H.P."/>
            <person name="Cantor M.N."/>
            <person name="Hua S.X."/>
        </authorList>
    </citation>
    <scope>NUCLEOTIDE SEQUENCE [LARGE SCALE GENOMIC DNA]</scope>
    <source>
        <strain evidence="9 10">UH-Slu-Lm8-n1</strain>
    </source>
</reference>
<protein>
    <recommendedName>
        <fullName evidence="6">rRNA methyltransferase 2, mitochondrial</fullName>
    </recommendedName>
</protein>
<feature type="domain" description="Ribosomal RNA methyltransferase FtsJ" evidence="8">
    <location>
        <begin position="37"/>
        <end position="267"/>
    </location>
</feature>
<dbReference type="HAMAP" id="MF_01547">
    <property type="entry name" value="RNA_methyltr_E"/>
    <property type="match status" value="1"/>
</dbReference>
<dbReference type="InterPro" id="IPR015507">
    <property type="entry name" value="rRNA-MeTfrase_E"/>
</dbReference>
<keyword evidence="4" id="KW-0808">Transferase</keyword>
<keyword evidence="10" id="KW-1185">Reference proteome</keyword>
<dbReference type="FunCoup" id="A0A0D0AXK6">
    <property type="interactions" value="267"/>
</dbReference>
<keyword evidence="2" id="KW-0698">rRNA processing</keyword>
<dbReference type="Pfam" id="PF01728">
    <property type="entry name" value="FtsJ"/>
    <property type="match status" value="1"/>
</dbReference>
<gene>
    <name evidence="9" type="ORF">CY34DRAFT_89835</name>
</gene>
<dbReference type="PANTHER" id="PTHR10920:SF18">
    <property type="entry name" value="RRNA METHYLTRANSFERASE 2, MITOCHONDRIAL"/>
    <property type="match status" value="1"/>
</dbReference>
<organism evidence="9 10">
    <name type="scientific">Suillus luteus UH-Slu-Lm8-n1</name>
    <dbReference type="NCBI Taxonomy" id="930992"/>
    <lineage>
        <taxon>Eukaryota</taxon>
        <taxon>Fungi</taxon>
        <taxon>Dikarya</taxon>
        <taxon>Basidiomycota</taxon>
        <taxon>Agaricomycotina</taxon>
        <taxon>Agaricomycetes</taxon>
        <taxon>Agaricomycetidae</taxon>
        <taxon>Boletales</taxon>
        <taxon>Suillineae</taxon>
        <taxon>Suillaceae</taxon>
        <taxon>Suillus</taxon>
    </lineage>
</organism>
<dbReference type="STRING" id="930992.A0A0D0AXK6"/>
<evidence type="ECO:0000256" key="1">
    <source>
        <dbReference type="ARBA" id="ARBA00009258"/>
    </source>
</evidence>
<reference evidence="10" key="2">
    <citation type="submission" date="2015-01" db="EMBL/GenBank/DDBJ databases">
        <title>Evolutionary Origins and Diversification of the Mycorrhizal Mutualists.</title>
        <authorList>
            <consortium name="DOE Joint Genome Institute"/>
            <consortium name="Mycorrhizal Genomics Consortium"/>
            <person name="Kohler A."/>
            <person name="Kuo A."/>
            <person name="Nagy L.G."/>
            <person name="Floudas D."/>
            <person name="Copeland A."/>
            <person name="Barry K.W."/>
            <person name="Cichocki N."/>
            <person name="Veneault-Fourrey C."/>
            <person name="LaButti K."/>
            <person name="Lindquist E.A."/>
            <person name="Lipzen A."/>
            <person name="Lundell T."/>
            <person name="Morin E."/>
            <person name="Murat C."/>
            <person name="Riley R."/>
            <person name="Ohm R."/>
            <person name="Sun H."/>
            <person name="Tunlid A."/>
            <person name="Henrissat B."/>
            <person name="Grigoriev I.V."/>
            <person name="Hibbett D.S."/>
            <person name="Martin F."/>
        </authorList>
    </citation>
    <scope>NUCLEOTIDE SEQUENCE [LARGE SCALE GENOMIC DNA]</scope>
    <source>
        <strain evidence="10">UH-Slu-Lm8-n1</strain>
    </source>
</reference>
<dbReference type="SUPFAM" id="SSF53335">
    <property type="entry name" value="S-adenosyl-L-methionine-dependent methyltransferases"/>
    <property type="match status" value="1"/>
</dbReference>
<accession>A0A0D0AXK6</accession>
<evidence type="ECO:0000313" key="10">
    <source>
        <dbReference type="Proteomes" id="UP000054485"/>
    </source>
</evidence>
<evidence type="ECO:0000256" key="2">
    <source>
        <dbReference type="ARBA" id="ARBA00022552"/>
    </source>
</evidence>
<keyword evidence="5 7" id="KW-0949">S-adenosyl-L-methionine</keyword>